<dbReference type="RefSeq" id="XP_041219977.1">
    <property type="nucleotide sequence ID" value="XM_041368090.1"/>
</dbReference>
<keyword evidence="3" id="KW-1185">Reference proteome</keyword>
<accession>A0AAD4HFL6</accession>
<protein>
    <submittedName>
        <fullName evidence="2">Uncharacterized protein</fullName>
    </submittedName>
</protein>
<evidence type="ECO:0000256" key="1">
    <source>
        <dbReference type="SAM" id="MobiDB-lite"/>
    </source>
</evidence>
<feature type="compositionally biased region" description="Polar residues" evidence="1">
    <location>
        <begin position="135"/>
        <end position="150"/>
    </location>
</feature>
<sequence>MYSLVKTAISSNERHESLQRERTNAELAKTLEECTGPIAHFLQAVHEMTGFHWTILGAGPDPQYDSDINVMSYHTGTNKYGQNWKQATPDFDDKHLKPYVAFILTEHIRKTCAIDYVLPTPSSTLGTEANPVAGESQSSNATQNLPSTLALTGPPHLLPGTAQTPIPDIGNMHPPPATNWYPTQHPDELISWDNGYDFSGSGDFGIPGFQNPSEASTMNVSMPSSSLSACLDSPSILPTSLHLYPQLFATSFALSTPPSDSLAPFFTPPMFTFPTLPAPIPTPDSSTSAPVLSTTIDVLVSHGGTAVSGQSLPNLVDIAENNSVDASIKVLDTLGMGTPDATAVVEVEATRVNSNNIITSSKPKGRPTRGKHVQQVPADSETPNDSNSTQPVRKTGCVQMETTRLTQANNIGQNLKHPQHTKPQSERPKKKY</sequence>
<proteinExistence type="predicted"/>
<feature type="compositionally biased region" description="Polar residues" evidence="1">
    <location>
        <begin position="400"/>
        <end position="413"/>
    </location>
</feature>
<dbReference type="EMBL" id="JABBWK010000080">
    <property type="protein sequence ID" value="KAG1894401.1"/>
    <property type="molecule type" value="Genomic_DNA"/>
</dbReference>
<evidence type="ECO:0000313" key="3">
    <source>
        <dbReference type="Proteomes" id="UP001195769"/>
    </source>
</evidence>
<feature type="region of interest" description="Disordered" evidence="1">
    <location>
        <begin position="127"/>
        <end position="150"/>
    </location>
</feature>
<name>A0AAD4HFL6_9AGAM</name>
<feature type="region of interest" description="Disordered" evidence="1">
    <location>
        <begin position="355"/>
        <end position="432"/>
    </location>
</feature>
<gene>
    <name evidence="2" type="ORF">F5891DRAFT_1195238</name>
</gene>
<feature type="compositionally biased region" description="Polar residues" evidence="1">
    <location>
        <begin position="381"/>
        <end position="392"/>
    </location>
</feature>
<reference evidence="2" key="1">
    <citation type="journal article" date="2020" name="New Phytol.">
        <title>Comparative genomics reveals dynamic genome evolution in host specialist ectomycorrhizal fungi.</title>
        <authorList>
            <person name="Lofgren L.A."/>
            <person name="Nguyen N.H."/>
            <person name="Vilgalys R."/>
            <person name="Ruytinx J."/>
            <person name="Liao H.L."/>
            <person name="Branco S."/>
            <person name="Kuo A."/>
            <person name="LaButti K."/>
            <person name="Lipzen A."/>
            <person name="Andreopoulos W."/>
            <person name="Pangilinan J."/>
            <person name="Riley R."/>
            <person name="Hundley H."/>
            <person name="Na H."/>
            <person name="Barry K."/>
            <person name="Grigoriev I.V."/>
            <person name="Stajich J.E."/>
            <person name="Kennedy P.G."/>
        </authorList>
    </citation>
    <scope>NUCLEOTIDE SEQUENCE</scope>
    <source>
        <strain evidence="2">FC203</strain>
    </source>
</reference>
<dbReference type="Proteomes" id="UP001195769">
    <property type="component" value="Unassembled WGS sequence"/>
</dbReference>
<dbReference type="GeneID" id="64662388"/>
<evidence type="ECO:0000313" key="2">
    <source>
        <dbReference type="EMBL" id="KAG1894401.1"/>
    </source>
</evidence>
<organism evidence="2 3">
    <name type="scientific">Suillus fuscotomentosus</name>
    <dbReference type="NCBI Taxonomy" id="1912939"/>
    <lineage>
        <taxon>Eukaryota</taxon>
        <taxon>Fungi</taxon>
        <taxon>Dikarya</taxon>
        <taxon>Basidiomycota</taxon>
        <taxon>Agaricomycotina</taxon>
        <taxon>Agaricomycetes</taxon>
        <taxon>Agaricomycetidae</taxon>
        <taxon>Boletales</taxon>
        <taxon>Suillineae</taxon>
        <taxon>Suillaceae</taxon>
        <taxon>Suillus</taxon>
    </lineage>
</organism>
<comment type="caution">
    <text evidence="2">The sequence shown here is derived from an EMBL/GenBank/DDBJ whole genome shotgun (WGS) entry which is preliminary data.</text>
</comment>
<feature type="compositionally biased region" description="Basic and acidic residues" evidence="1">
    <location>
        <begin position="423"/>
        <end position="432"/>
    </location>
</feature>
<feature type="compositionally biased region" description="Basic residues" evidence="1">
    <location>
        <begin position="363"/>
        <end position="372"/>
    </location>
</feature>
<dbReference type="AlphaFoldDB" id="A0AAD4HFL6"/>